<gene>
    <name evidence="1" type="ORF">QAD02_013469</name>
</gene>
<organism evidence="1 2">
    <name type="scientific">Eretmocerus hayati</name>
    <dbReference type="NCBI Taxonomy" id="131215"/>
    <lineage>
        <taxon>Eukaryota</taxon>
        <taxon>Metazoa</taxon>
        <taxon>Ecdysozoa</taxon>
        <taxon>Arthropoda</taxon>
        <taxon>Hexapoda</taxon>
        <taxon>Insecta</taxon>
        <taxon>Pterygota</taxon>
        <taxon>Neoptera</taxon>
        <taxon>Endopterygota</taxon>
        <taxon>Hymenoptera</taxon>
        <taxon>Apocrita</taxon>
        <taxon>Proctotrupomorpha</taxon>
        <taxon>Chalcidoidea</taxon>
        <taxon>Aphelinidae</taxon>
        <taxon>Aphelininae</taxon>
        <taxon>Eretmocerus</taxon>
    </lineage>
</organism>
<protein>
    <submittedName>
        <fullName evidence="1">Uncharacterized protein</fullName>
    </submittedName>
</protein>
<proteinExistence type="predicted"/>
<name>A0ACC2P5I4_9HYME</name>
<sequence>MRWLTLGLAIDILLYNRNPVRATLVVVSQERNVVVARQARALIDRMDHPLSKALHLFLNHILPTMVNLNGWMQTNDVILPGVYFHIMEAYLDILDCVLDREYLQSTPIEEIDPQDPAHHRNPLFMAIGRLCLEKVLIIREAGNEVLIRIQRYLIRLATRISERLERYWRNYAGLECFMPANAVSAEYHAQNPGAIRGVMHSFPRALHGVDAEVIEDEWDRLLQHHPILRPGMKIDTFWDQVREFRVPQEAQDQNPDQGAILINLGQFAMNLLAMSHSNAEAERGFSAERLVWTRLRINLDLLRNCNRIHGFHRHAARFQPSDRMIQLTRERRTGDLCLDRNQMLAHYDCLYSIRTICQLYESSGTFQNEQILRPRWYCHQRKIVFYISWIIV</sequence>
<dbReference type="EMBL" id="CM056742">
    <property type="protein sequence ID" value="KAJ8677682.1"/>
    <property type="molecule type" value="Genomic_DNA"/>
</dbReference>
<evidence type="ECO:0000313" key="2">
    <source>
        <dbReference type="Proteomes" id="UP001239111"/>
    </source>
</evidence>
<evidence type="ECO:0000313" key="1">
    <source>
        <dbReference type="EMBL" id="KAJ8677682.1"/>
    </source>
</evidence>
<keyword evidence="2" id="KW-1185">Reference proteome</keyword>
<accession>A0ACC2P5I4</accession>
<dbReference type="Proteomes" id="UP001239111">
    <property type="component" value="Chromosome 2"/>
</dbReference>
<reference evidence="1" key="1">
    <citation type="submission" date="2023-04" db="EMBL/GenBank/DDBJ databases">
        <title>A chromosome-level genome assembly of the parasitoid wasp Eretmocerus hayati.</title>
        <authorList>
            <person name="Zhong Y."/>
            <person name="Liu S."/>
            <person name="Liu Y."/>
        </authorList>
    </citation>
    <scope>NUCLEOTIDE SEQUENCE</scope>
    <source>
        <strain evidence="1">ZJU_SS_LIU_2023</strain>
    </source>
</reference>
<comment type="caution">
    <text evidence="1">The sequence shown here is derived from an EMBL/GenBank/DDBJ whole genome shotgun (WGS) entry which is preliminary data.</text>
</comment>